<dbReference type="STRING" id="49547.MBCUR_11220"/>
<dbReference type="RefSeq" id="WP_067091330.1">
    <property type="nucleotide sequence ID" value="NZ_LWMV01000170.1"/>
</dbReference>
<dbReference type="GO" id="GO:0003723">
    <property type="term" value="F:RNA binding"/>
    <property type="evidence" value="ECO:0007669"/>
    <property type="project" value="UniProtKB-KW"/>
</dbReference>
<keyword evidence="7" id="KW-1185">Reference proteome</keyword>
<evidence type="ECO:0000313" key="6">
    <source>
        <dbReference type="EMBL" id="KZX12270.1"/>
    </source>
</evidence>
<protein>
    <recommendedName>
        <fullName evidence="2">CRISPR system Cms protein Csm4</fullName>
    </recommendedName>
</protein>
<evidence type="ECO:0000256" key="2">
    <source>
        <dbReference type="ARBA" id="ARBA00016109"/>
    </source>
</evidence>
<keyword evidence="4" id="KW-0051">Antiviral defense</keyword>
<evidence type="ECO:0000259" key="5">
    <source>
        <dbReference type="Pfam" id="PF03787"/>
    </source>
</evidence>
<gene>
    <name evidence="6" type="ORF">MBCUR_11220</name>
</gene>
<keyword evidence="3" id="KW-0694">RNA-binding</keyword>
<dbReference type="AlphaFoldDB" id="A0A162FML6"/>
<proteinExistence type="inferred from homology"/>
<dbReference type="Pfam" id="PF03787">
    <property type="entry name" value="RAMPs"/>
    <property type="match status" value="1"/>
</dbReference>
<dbReference type="NCBIfam" id="TIGR01903">
    <property type="entry name" value="cas5_csm4"/>
    <property type="match status" value="1"/>
</dbReference>
<dbReference type="EMBL" id="LWMV01000170">
    <property type="protein sequence ID" value="KZX12270.1"/>
    <property type="molecule type" value="Genomic_DNA"/>
</dbReference>
<evidence type="ECO:0000256" key="3">
    <source>
        <dbReference type="ARBA" id="ARBA00022884"/>
    </source>
</evidence>
<reference evidence="6 7" key="1">
    <citation type="submission" date="2016-04" db="EMBL/GenBank/DDBJ databases">
        <title>Genome sequence of Methanobrevibacter curvatus DSM 11111.</title>
        <authorList>
            <person name="Poehlein A."/>
            <person name="Seedorf H."/>
            <person name="Daniel R."/>
        </authorList>
    </citation>
    <scope>NUCLEOTIDE SEQUENCE [LARGE SCALE GENOMIC DNA]</scope>
    <source>
        <strain evidence="6 7">DSM 11111</strain>
    </source>
</reference>
<dbReference type="InterPro" id="IPR005537">
    <property type="entry name" value="RAMP_III_fam"/>
</dbReference>
<dbReference type="InterPro" id="IPR005510">
    <property type="entry name" value="Csm4"/>
</dbReference>
<accession>A0A162FML6</accession>
<name>A0A162FML6_9EURY</name>
<evidence type="ECO:0000256" key="1">
    <source>
        <dbReference type="ARBA" id="ARBA00005772"/>
    </source>
</evidence>
<dbReference type="PATRIC" id="fig|49547.3.peg.1198"/>
<evidence type="ECO:0000313" key="7">
    <source>
        <dbReference type="Proteomes" id="UP000077245"/>
    </source>
</evidence>
<dbReference type="Proteomes" id="UP000077245">
    <property type="component" value="Unassembled WGS sequence"/>
</dbReference>
<feature type="domain" description="CRISPR type III-associated protein" evidence="5">
    <location>
        <begin position="12"/>
        <end position="217"/>
    </location>
</feature>
<comment type="similarity">
    <text evidence="1">Belongs to the CRISPR-associated Csm4 family.</text>
</comment>
<sequence>MLVYIKPLSIFPSLHSGTIFGAIISAISQLYSENKVDELINSFQNTPPFVVSSAFPVILNENKLNESIKFFPKIINIYSSDGVHDKRKKYKKVDFIQESIFFDLINGRLGENELLNKIDDEYLIKNNLLFKKELKGKLNNNKFKQTVIPNNSVNRLTNSSDNIFYTEGYEFSNMGLFFLINFNNNNEEYKTLVKSALKFLKDKGFGRDISNGKGHFEFLSEDILIENDFNINEKENRNNDSLLILSRVIPDIESNDLKKFEPIAYEFGSKRSRGSAGDLRKEVKFFKEGSTFKCNYEDFLGQVVKVNSINTPPAIEYGLAFPLFFRREI</sequence>
<organism evidence="6 7">
    <name type="scientific">Methanobrevibacter curvatus</name>
    <dbReference type="NCBI Taxonomy" id="49547"/>
    <lineage>
        <taxon>Archaea</taxon>
        <taxon>Methanobacteriati</taxon>
        <taxon>Methanobacteriota</taxon>
        <taxon>Methanomada group</taxon>
        <taxon>Methanobacteria</taxon>
        <taxon>Methanobacteriales</taxon>
        <taxon>Methanobacteriaceae</taxon>
        <taxon>Methanobrevibacter</taxon>
    </lineage>
</organism>
<dbReference type="GO" id="GO:0051607">
    <property type="term" value="P:defense response to virus"/>
    <property type="evidence" value="ECO:0007669"/>
    <property type="project" value="UniProtKB-KW"/>
</dbReference>
<dbReference type="OrthoDB" id="86293at2157"/>
<comment type="caution">
    <text evidence="6">The sequence shown here is derived from an EMBL/GenBank/DDBJ whole genome shotgun (WGS) entry which is preliminary data.</text>
</comment>
<evidence type="ECO:0000256" key="4">
    <source>
        <dbReference type="ARBA" id="ARBA00023118"/>
    </source>
</evidence>